<keyword evidence="2" id="KW-1185">Reference proteome</keyword>
<organism evidence="1 2">
    <name type="scientific">Schaalia radingae</name>
    <dbReference type="NCBI Taxonomy" id="131110"/>
    <lineage>
        <taxon>Bacteria</taxon>
        <taxon>Bacillati</taxon>
        <taxon>Actinomycetota</taxon>
        <taxon>Actinomycetes</taxon>
        <taxon>Actinomycetales</taxon>
        <taxon>Actinomycetaceae</taxon>
        <taxon>Schaalia</taxon>
    </lineage>
</organism>
<dbReference type="EMBL" id="LT629792">
    <property type="protein sequence ID" value="SDT96554.1"/>
    <property type="molecule type" value="Genomic_DNA"/>
</dbReference>
<evidence type="ECO:0000313" key="1">
    <source>
        <dbReference type="EMBL" id="SDT96554.1"/>
    </source>
</evidence>
<evidence type="ECO:0000313" key="2">
    <source>
        <dbReference type="Proteomes" id="UP000198976"/>
    </source>
</evidence>
<evidence type="ECO:0008006" key="3">
    <source>
        <dbReference type="Google" id="ProtNLM"/>
    </source>
</evidence>
<proteinExistence type="predicted"/>
<sequence>MSRTPRKPALDEPCPAPEFRSCVSTDCKGTVVLDASDVWVCDRCGTQYENCCGCGGALITGRERAQGRCKSCR</sequence>
<accession>A0ABY0V7Y1</accession>
<protein>
    <recommendedName>
        <fullName evidence="3">Metallothionein</fullName>
    </recommendedName>
</protein>
<name>A0ABY0V7Y1_9ACTO</name>
<gene>
    <name evidence="1" type="ORF">SAMN04489714_1286</name>
</gene>
<reference evidence="1 2" key="1">
    <citation type="submission" date="2016-10" db="EMBL/GenBank/DDBJ databases">
        <authorList>
            <person name="Varghese N."/>
            <person name="Submissions S."/>
        </authorList>
    </citation>
    <scope>NUCLEOTIDE SEQUENCE [LARGE SCALE GENOMIC DNA]</scope>
    <source>
        <strain evidence="1 2">DSM 9169</strain>
    </source>
</reference>
<dbReference type="Proteomes" id="UP000198976">
    <property type="component" value="Chromosome I"/>
</dbReference>